<proteinExistence type="inferred from homology"/>
<dbReference type="InterPro" id="IPR000847">
    <property type="entry name" value="LysR_HTH_N"/>
</dbReference>
<protein>
    <recommendedName>
        <fullName evidence="5">HTH lysR-type domain-containing protein</fullName>
    </recommendedName>
</protein>
<dbReference type="GO" id="GO:0003700">
    <property type="term" value="F:DNA-binding transcription factor activity"/>
    <property type="evidence" value="ECO:0007669"/>
    <property type="project" value="InterPro"/>
</dbReference>
<dbReference type="PROSITE" id="PS50931">
    <property type="entry name" value="HTH_LYSR"/>
    <property type="match status" value="1"/>
</dbReference>
<name>A0A243REG4_9ACTN</name>
<gene>
    <name evidence="6" type="ORF">CA984_27680</name>
</gene>
<dbReference type="GO" id="GO:0003677">
    <property type="term" value="F:DNA binding"/>
    <property type="evidence" value="ECO:0007669"/>
    <property type="project" value="UniProtKB-KW"/>
</dbReference>
<accession>A0A243REG4</accession>
<dbReference type="GO" id="GO:0032993">
    <property type="term" value="C:protein-DNA complex"/>
    <property type="evidence" value="ECO:0007669"/>
    <property type="project" value="TreeGrafter"/>
</dbReference>
<evidence type="ECO:0000313" key="6">
    <source>
        <dbReference type="EMBL" id="OUC93091.1"/>
    </source>
</evidence>
<dbReference type="Proteomes" id="UP000194761">
    <property type="component" value="Unassembled WGS sequence"/>
</dbReference>
<dbReference type="RefSeq" id="WP_423229329.1">
    <property type="nucleotide sequence ID" value="NZ_NGFP01000149.1"/>
</dbReference>
<dbReference type="PANTHER" id="PTHR30346:SF28">
    <property type="entry name" value="HTH-TYPE TRANSCRIPTIONAL REGULATOR CYNR"/>
    <property type="match status" value="1"/>
</dbReference>
<dbReference type="PRINTS" id="PR00039">
    <property type="entry name" value="HTHLYSR"/>
</dbReference>
<evidence type="ECO:0000256" key="3">
    <source>
        <dbReference type="ARBA" id="ARBA00023125"/>
    </source>
</evidence>
<evidence type="ECO:0000256" key="1">
    <source>
        <dbReference type="ARBA" id="ARBA00009437"/>
    </source>
</evidence>
<comment type="similarity">
    <text evidence="1">Belongs to the LysR transcriptional regulatory family.</text>
</comment>
<organism evidence="6 7">
    <name type="scientific">Streptosporangium minutum</name>
    <dbReference type="NCBI Taxonomy" id="569862"/>
    <lineage>
        <taxon>Bacteria</taxon>
        <taxon>Bacillati</taxon>
        <taxon>Actinomycetota</taxon>
        <taxon>Actinomycetes</taxon>
        <taxon>Streptosporangiales</taxon>
        <taxon>Streptosporangiaceae</taxon>
        <taxon>Streptosporangium</taxon>
    </lineage>
</organism>
<comment type="caution">
    <text evidence="6">The sequence shown here is derived from an EMBL/GenBank/DDBJ whole genome shotgun (WGS) entry which is preliminary data.</text>
</comment>
<evidence type="ECO:0000313" key="7">
    <source>
        <dbReference type="Proteomes" id="UP000194761"/>
    </source>
</evidence>
<keyword evidence="2" id="KW-0805">Transcription regulation</keyword>
<dbReference type="PANTHER" id="PTHR30346">
    <property type="entry name" value="TRANSCRIPTIONAL DUAL REGULATOR HCAR-RELATED"/>
    <property type="match status" value="1"/>
</dbReference>
<evidence type="ECO:0000259" key="5">
    <source>
        <dbReference type="PROSITE" id="PS50931"/>
    </source>
</evidence>
<keyword evidence="4" id="KW-0804">Transcription</keyword>
<keyword evidence="7" id="KW-1185">Reference proteome</keyword>
<dbReference type="Pfam" id="PF00126">
    <property type="entry name" value="HTH_1"/>
    <property type="match status" value="1"/>
</dbReference>
<dbReference type="AlphaFoldDB" id="A0A243REG4"/>
<keyword evidence="3" id="KW-0238">DNA-binding</keyword>
<dbReference type="InterPro" id="IPR036390">
    <property type="entry name" value="WH_DNA-bd_sf"/>
</dbReference>
<evidence type="ECO:0000256" key="2">
    <source>
        <dbReference type="ARBA" id="ARBA00023015"/>
    </source>
</evidence>
<sequence length="98" mass="10629">MVGVAIEGGPIPASTRGYRPCLWLNAGFMRLRQLEYFIAICEHGSFSAAANQLLVAQPSLSQQIRALERELGAELLERGVKGSGSLRPAGCSCRGRRR</sequence>
<feature type="domain" description="HTH lysR-type" evidence="5">
    <location>
        <begin position="29"/>
        <end position="83"/>
    </location>
</feature>
<dbReference type="EMBL" id="NGFP01000149">
    <property type="protein sequence ID" value="OUC93091.1"/>
    <property type="molecule type" value="Genomic_DNA"/>
</dbReference>
<dbReference type="Gene3D" id="1.10.10.10">
    <property type="entry name" value="Winged helix-like DNA-binding domain superfamily/Winged helix DNA-binding domain"/>
    <property type="match status" value="1"/>
</dbReference>
<dbReference type="InterPro" id="IPR036388">
    <property type="entry name" value="WH-like_DNA-bd_sf"/>
</dbReference>
<dbReference type="SUPFAM" id="SSF46785">
    <property type="entry name" value="Winged helix' DNA-binding domain"/>
    <property type="match status" value="1"/>
</dbReference>
<reference evidence="6 7" key="1">
    <citation type="submission" date="2017-05" db="EMBL/GenBank/DDBJ databases">
        <title>Biotechnological potential of actinobacteria isolated from South African environments.</title>
        <authorList>
            <person name="Le Roes-Hill M."/>
            <person name="Prins A."/>
            <person name="Durrell K.A."/>
        </authorList>
    </citation>
    <scope>NUCLEOTIDE SEQUENCE [LARGE SCALE GENOMIC DNA]</scope>
    <source>
        <strain evidence="6">M26</strain>
    </source>
</reference>
<evidence type="ECO:0000256" key="4">
    <source>
        <dbReference type="ARBA" id="ARBA00023163"/>
    </source>
</evidence>